<dbReference type="EMBL" id="HBIV01002175">
    <property type="protein sequence ID" value="CAE0645844.1"/>
    <property type="molecule type" value="Transcribed_RNA"/>
</dbReference>
<proteinExistence type="predicted"/>
<dbReference type="Pfam" id="PF13637">
    <property type="entry name" value="Ank_4"/>
    <property type="match status" value="1"/>
</dbReference>
<evidence type="ECO:0000256" key="3">
    <source>
        <dbReference type="PROSITE-ProRule" id="PRU00023"/>
    </source>
</evidence>
<dbReference type="SUPFAM" id="SSF48403">
    <property type="entry name" value="Ankyrin repeat"/>
    <property type="match status" value="1"/>
</dbReference>
<dbReference type="Pfam" id="PF12796">
    <property type="entry name" value="Ank_2"/>
    <property type="match status" value="2"/>
</dbReference>
<organism evidence="4">
    <name type="scientific">Lotharella globosa</name>
    <dbReference type="NCBI Taxonomy" id="91324"/>
    <lineage>
        <taxon>Eukaryota</taxon>
        <taxon>Sar</taxon>
        <taxon>Rhizaria</taxon>
        <taxon>Cercozoa</taxon>
        <taxon>Chlorarachniophyceae</taxon>
        <taxon>Lotharella</taxon>
    </lineage>
</organism>
<feature type="repeat" description="ANK" evidence="3">
    <location>
        <begin position="186"/>
        <end position="211"/>
    </location>
</feature>
<dbReference type="InterPro" id="IPR002110">
    <property type="entry name" value="Ankyrin_rpt"/>
</dbReference>
<reference evidence="4" key="1">
    <citation type="submission" date="2021-01" db="EMBL/GenBank/DDBJ databases">
        <authorList>
            <person name="Corre E."/>
            <person name="Pelletier E."/>
            <person name="Niang G."/>
            <person name="Scheremetjew M."/>
            <person name="Finn R."/>
            <person name="Kale V."/>
            <person name="Holt S."/>
            <person name="Cochrane G."/>
            <person name="Meng A."/>
            <person name="Brown T."/>
            <person name="Cohen L."/>
        </authorList>
    </citation>
    <scope>NUCLEOTIDE SEQUENCE</scope>
    <source>
        <strain evidence="4">CCCM811</strain>
    </source>
</reference>
<name>A0A7S3YAA2_9EUKA</name>
<dbReference type="AlphaFoldDB" id="A0A7S3YAA2"/>
<dbReference type="InterPro" id="IPR050745">
    <property type="entry name" value="Multifunctional_regulatory"/>
</dbReference>
<dbReference type="SMART" id="SM00248">
    <property type="entry name" value="ANK"/>
    <property type="match status" value="6"/>
</dbReference>
<evidence type="ECO:0000313" key="4">
    <source>
        <dbReference type="EMBL" id="CAE0645844.1"/>
    </source>
</evidence>
<dbReference type="PROSITE" id="PS50088">
    <property type="entry name" value="ANK_REPEAT"/>
    <property type="match status" value="2"/>
</dbReference>
<evidence type="ECO:0000256" key="2">
    <source>
        <dbReference type="ARBA" id="ARBA00023043"/>
    </source>
</evidence>
<feature type="repeat" description="ANK" evidence="3">
    <location>
        <begin position="234"/>
        <end position="266"/>
    </location>
</feature>
<protein>
    <submittedName>
        <fullName evidence="4">Uncharacterized protein</fullName>
    </submittedName>
</protein>
<keyword evidence="1" id="KW-0677">Repeat</keyword>
<accession>A0A7S3YAA2</accession>
<dbReference type="PANTHER" id="PTHR24189">
    <property type="entry name" value="MYOTROPHIN"/>
    <property type="match status" value="1"/>
</dbReference>
<dbReference type="PROSITE" id="PS50297">
    <property type="entry name" value="ANK_REP_REGION"/>
    <property type="match status" value="2"/>
</dbReference>
<keyword evidence="2 3" id="KW-0040">ANK repeat</keyword>
<dbReference type="Gene3D" id="1.25.40.20">
    <property type="entry name" value="Ankyrin repeat-containing domain"/>
    <property type="match status" value="2"/>
</dbReference>
<gene>
    <name evidence="4" type="ORF">LGLO00237_LOCUS1486</name>
</gene>
<evidence type="ECO:0000256" key="1">
    <source>
        <dbReference type="ARBA" id="ARBA00022737"/>
    </source>
</evidence>
<dbReference type="InterPro" id="IPR036770">
    <property type="entry name" value="Ankyrin_rpt-contain_sf"/>
</dbReference>
<sequence>MAEVGSLWYKWQLFSQCRVALPAGSINGDEGAWGPLDLDLRDHNNVRSEEIKMMAAAQDGDLLTLRSMIVDKGVDVEKRDEFDCSALMWAASNGHRHVVQYLIEEAKASVAARAGNSNGITVLNLVGYCGSVSMVRYLVTKGGADVESRDNQGETVLCYAARNGRLDTVRFLVEEASADVRSKSRRGYTALLRAAKGGHLEVVRYLTDQAAGQAVGARGSEGRTGADVDEGDKAGMTAMMFSAREGHADVVKFLVEAGANIEALDNDGRSALAHARKSPIRRRQVAQYLTKQQRSLNLKRLRRDMRNLHMLHPLIVNSFSETEHEGMKK</sequence>
<dbReference type="PRINTS" id="PR01415">
    <property type="entry name" value="ANKYRIN"/>
</dbReference>